<dbReference type="AlphaFoldDB" id="C6LDT4"/>
<comment type="caution">
    <text evidence="1">The sequence shown here is derived from an EMBL/GenBank/DDBJ whole genome shotgun (WGS) entry which is preliminary data.</text>
</comment>
<name>C6LDT4_9FIRM</name>
<proteinExistence type="predicted"/>
<evidence type="ECO:0000313" key="1">
    <source>
        <dbReference type="EMBL" id="EET61139.1"/>
    </source>
</evidence>
<keyword evidence="2" id="KW-1185">Reference proteome</keyword>
<dbReference type="Proteomes" id="UP000005561">
    <property type="component" value="Unassembled WGS sequence"/>
</dbReference>
<reference evidence="1" key="1">
    <citation type="submission" date="2009-07" db="EMBL/GenBank/DDBJ databases">
        <authorList>
            <person name="Weinstock G."/>
            <person name="Sodergren E."/>
            <person name="Clifton S."/>
            <person name="Fulton L."/>
            <person name="Fulton B."/>
            <person name="Courtney L."/>
            <person name="Fronick C."/>
            <person name="Harrison M."/>
            <person name="Strong C."/>
            <person name="Farmer C."/>
            <person name="Delahaunty K."/>
            <person name="Markovic C."/>
            <person name="Hall O."/>
            <person name="Minx P."/>
            <person name="Tomlinson C."/>
            <person name="Mitreva M."/>
            <person name="Nelson J."/>
            <person name="Hou S."/>
            <person name="Wollam A."/>
            <person name="Pepin K.H."/>
            <person name="Johnson M."/>
            <person name="Bhonagiri V."/>
            <person name="Nash W.E."/>
            <person name="Warren W."/>
            <person name="Chinwalla A."/>
            <person name="Mardis E.R."/>
            <person name="Wilson R.K."/>
        </authorList>
    </citation>
    <scope>NUCLEOTIDE SEQUENCE [LARGE SCALE GENOMIC DNA]</scope>
    <source>
        <strain evidence="1">DSM 14469</strain>
    </source>
</reference>
<accession>C6LDT4</accession>
<evidence type="ECO:0000313" key="2">
    <source>
        <dbReference type="Proteomes" id="UP000005561"/>
    </source>
</evidence>
<protein>
    <submittedName>
        <fullName evidence="1">Uncharacterized protein</fullName>
    </submittedName>
</protein>
<organism evidence="1 2">
    <name type="scientific">Marvinbryantia formatexigens DSM 14469</name>
    <dbReference type="NCBI Taxonomy" id="478749"/>
    <lineage>
        <taxon>Bacteria</taxon>
        <taxon>Bacillati</taxon>
        <taxon>Bacillota</taxon>
        <taxon>Clostridia</taxon>
        <taxon>Lachnospirales</taxon>
        <taxon>Lachnospiraceae</taxon>
        <taxon>Marvinbryantia</taxon>
    </lineage>
</organism>
<dbReference type="EMBL" id="ACCL02000007">
    <property type="protein sequence ID" value="EET61139.1"/>
    <property type="molecule type" value="Genomic_DNA"/>
</dbReference>
<sequence length="42" mass="4991">MFFSFLSSSSPRFSRLPVRQRTAVRAVTAHFRRIHLIIFLLK</sequence>
<gene>
    <name evidence="1" type="ORF">BRYFOR_06784</name>
</gene>